<evidence type="ECO:0000313" key="6">
    <source>
        <dbReference type="EMBL" id="ACO65520.1"/>
    </source>
</evidence>
<feature type="region of interest" description="Disordered" evidence="5">
    <location>
        <begin position="802"/>
        <end position="835"/>
    </location>
</feature>
<evidence type="ECO:0000256" key="3">
    <source>
        <dbReference type="ARBA" id="ARBA00022737"/>
    </source>
</evidence>
<dbReference type="InParanoid" id="C1EC40"/>
<dbReference type="InterPro" id="IPR003591">
    <property type="entry name" value="Leu-rich_rpt_typical-subtyp"/>
</dbReference>
<keyword evidence="2" id="KW-0433">Leucine-rich repeat</keyword>
<dbReference type="InterPro" id="IPR032675">
    <property type="entry name" value="LRR_dom_sf"/>
</dbReference>
<dbReference type="STRING" id="296587.C1EC40"/>
<evidence type="ECO:0000256" key="1">
    <source>
        <dbReference type="ARBA" id="ARBA00004430"/>
    </source>
</evidence>
<feature type="compositionally biased region" description="Acidic residues" evidence="5">
    <location>
        <begin position="97"/>
        <end position="109"/>
    </location>
</feature>
<dbReference type="SUPFAM" id="SSF52058">
    <property type="entry name" value="L domain-like"/>
    <property type="match status" value="1"/>
</dbReference>
<feature type="compositionally biased region" description="Acidic residues" evidence="5">
    <location>
        <begin position="804"/>
        <end position="813"/>
    </location>
</feature>
<feature type="compositionally biased region" description="Basic and acidic residues" evidence="5">
    <location>
        <begin position="29"/>
        <end position="40"/>
    </location>
</feature>
<proteinExistence type="predicted"/>
<keyword evidence="3" id="KW-0677">Repeat</keyword>
<dbReference type="Pfam" id="PF13855">
    <property type="entry name" value="LRR_8"/>
    <property type="match status" value="2"/>
</dbReference>
<feature type="region of interest" description="Disordered" evidence="5">
    <location>
        <begin position="27"/>
        <end position="51"/>
    </location>
</feature>
<feature type="coiled-coil region" evidence="4">
    <location>
        <begin position="752"/>
        <end position="786"/>
    </location>
</feature>
<dbReference type="EMBL" id="CP001329">
    <property type="protein sequence ID" value="ACO65520.1"/>
    <property type="molecule type" value="Genomic_DNA"/>
</dbReference>
<dbReference type="GO" id="GO:0005930">
    <property type="term" value="C:axoneme"/>
    <property type="evidence" value="ECO:0007669"/>
    <property type="project" value="UniProtKB-SubCell"/>
</dbReference>
<dbReference type="AlphaFoldDB" id="C1EC40"/>
<dbReference type="Pfam" id="PF12799">
    <property type="entry name" value="LRR_4"/>
    <property type="match status" value="1"/>
</dbReference>
<sequence>MPGHGVRESIHTAPALLLADSHGLNKAARLSEGEGGDKQDAGAPAPSSKFRKRWQRAKFALAFRARDDAEHREAKDIAAAWDGASTSEDERSVANSDDPDEDDDDDVNDENQKDATLAELRARAREELLAKEKTLCDAVPRRDPSDPSAPRITKIVWSFQNLKRVPPGFIRLEGVRDGLESLDLSMNILTKAPSNLARCERLVELDLSHNRLTGLPPALARCKRLHSLAVNGNRIKKLGTWIVDLPDLRVVRLHDNPMIDPPPEVSSLGVDRIREYLRAMQAVKRWDPERVVGFDRGGCEYSKAELSAHFRDRYVSEEEAERARLDALARRIPSNGTELRHAVFKPAFFRRFTRLTRVDVSGARLESLPGSMAECEFLTTLEADGNRLGGDGALPDLGGLKRLKRLSLRRCELKALPEWIARCGALEDLVAAENAIVSPLPSLETCASMNALDLSDNSLRTLPNLPKSLRHLFASGNKIDDVSIVTKRCVSLETLDVERNKITSLPDDLAGLTKLVRVNVRKNLLRDVDPPSMHRRASSLRSFRFSGNPLGAVPWWLPDVADDALEEVFVNERRAVLDLRDIPGYQSVVDLGNRGLLHTPALLPHLPNLTQLTLSHNSLGFLPSHLSDLVHMRGLRLDHNFLTFLPDLSKMKRLRELRVDNNRLQVLSPSVCKLAELESLYIGRNPISKLPDAITACVKLRTLWMADCQFEMLPLTLADVPKLENFYAEGNPLKFPEPSVYEEGGNNAVLGYLRSIAQNEREQREMEKARKEKAERAAARKAAKAKARWGAIALSRGIAKVDDVSDESSDEDDPQSKSGEKRSKKKKGKDAEEKGSAMGRLLWRRVRAVVLDDGKRREEVEHGSAMNYDMLLRARAVTRSIRVANAEEEMADIVTGLEIAKEERDRADAYLLACVNDVKDKREKCEDQRELMRKYVSINGDVLKEMQFKLRDSKGVLVDAVAWKDRVDADVAARERALRKVDRELDAARAAKFEVKQEQAKRAQAKLEAKMRRKAEEAGVVRRQASRGSELRKKLEAEVSGGGLSLFDSMGNRGGKADARDEANKAAAMAEAGSGKGAALSYMNEMGMEKGDEAASAAASKAWAKMQMLNRLGVFSKQNKDDGGDA</sequence>
<dbReference type="KEGG" id="mis:MICPUN_61283"/>
<comment type="subcellular location">
    <subcellularLocation>
        <location evidence="1">Cytoplasm</location>
        <location evidence="1">Cytoskeleton</location>
        <location evidence="1">Cilium axoneme</location>
    </subcellularLocation>
</comment>
<keyword evidence="4" id="KW-0175">Coiled coil</keyword>
<dbReference type="OrthoDB" id="566279at2759"/>
<organism evidence="6 7">
    <name type="scientific">Micromonas commoda (strain RCC299 / NOUM17 / CCMP2709)</name>
    <name type="common">Picoplanktonic green alga</name>
    <dbReference type="NCBI Taxonomy" id="296587"/>
    <lineage>
        <taxon>Eukaryota</taxon>
        <taxon>Viridiplantae</taxon>
        <taxon>Chlorophyta</taxon>
        <taxon>Mamiellophyceae</taxon>
        <taxon>Mamiellales</taxon>
        <taxon>Mamiellaceae</taxon>
        <taxon>Micromonas</taxon>
    </lineage>
</organism>
<dbReference type="SUPFAM" id="SSF52075">
    <property type="entry name" value="Outer arm dynein light chain 1"/>
    <property type="match status" value="2"/>
</dbReference>
<accession>C1EC40</accession>
<dbReference type="InterPro" id="IPR001611">
    <property type="entry name" value="Leu-rich_rpt"/>
</dbReference>
<dbReference type="PRINTS" id="PR00019">
    <property type="entry name" value="LEURICHRPT"/>
</dbReference>
<dbReference type="PANTHER" id="PTHR48051:SF1">
    <property type="entry name" value="RAS SUPPRESSOR PROTEIN 1"/>
    <property type="match status" value="1"/>
</dbReference>
<dbReference type="InterPro" id="IPR025875">
    <property type="entry name" value="Leu-rich_rpt_4"/>
</dbReference>
<dbReference type="Proteomes" id="UP000002009">
    <property type="component" value="Chromosome 9"/>
</dbReference>
<dbReference type="Gene3D" id="3.80.10.10">
    <property type="entry name" value="Ribonuclease Inhibitor"/>
    <property type="match status" value="3"/>
</dbReference>
<gene>
    <name evidence="6" type="ORF">MICPUN_61283</name>
</gene>
<protein>
    <submittedName>
        <fullName evidence="6">Uncharacterized protein</fullName>
    </submittedName>
</protein>
<evidence type="ECO:0000313" key="7">
    <source>
        <dbReference type="Proteomes" id="UP000002009"/>
    </source>
</evidence>
<feature type="region of interest" description="Disordered" evidence="5">
    <location>
        <begin position="77"/>
        <end position="112"/>
    </location>
</feature>
<dbReference type="PROSITE" id="PS51450">
    <property type="entry name" value="LRR"/>
    <property type="match status" value="3"/>
</dbReference>
<keyword evidence="7" id="KW-1185">Reference proteome</keyword>
<dbReference type="eggNOG" id="KOG0619">
    <property type="taxonomic scope" value="Eukaryota"/>
</dbReference>
<dbReference type="PANTHER" id="PTHR48051">
    <property type="match status" value="1"/>
</dbReference>
<evidence type="ECO:0000256" key="2">
    <source>
        <dbReference type="ARBA" id="ARBA00022614"/>
    </source>
</evidence>
<evidence type="ECO:0000256" key="5">
    <source>
        <dbReference type="SAM" id="MobiDB-lite"/>
    </source>
</evidence>
<name>C1EC40_MICCC</name>
<dbReference type="RefSeq" id="XP_002504262.1">
    <property type="nucleotide sequence ID" value="XM_002504216.1"/>
</dbReference>
<evidence type="ECO:0000256" key="4">
    <source>
        <dbReference type="SAM" id="Coils"/>
    </source>
</evidence>
<reference evidence="6 7" key="1">
    <citation type="journal article" date="2009" name="Science">
        <title>Green evolution and dynamic adaptations revealed by genomes of the marine picoeukaryotes Micromonas.</title>
        <authorList>
            <person name="Worden A.Z."/>
            <person name="Lee J.H."/>
            <person name="Mock T."/>
            <person name="Rouze P."/>
            <person name="Simmons M.P."/>
            <person name="Aerts A.L."/>
            <person name="Allen A.E."/>
            <person name="Cuvelier M.L."/>
            <person name="Derelle E."/>
            <person name="Everett M.V."/>
            <person name="Foulon E."/>
            <person name="Grimwood J."/>
            <person name="Gundlach H."/>
            <person name="Henrissat B."/>
            <person name="Napoli C."/>
            <person name="McDonald S.M."/>
            <person name="Parker M.S."/>
            <person name="Rombauts S."/>
            <person name="Salamov A."/>
            <person name="Von Dassow P."/>
            <person name="Badger J.H."/>
            <person name="Coutinho P.M."/>
            <person name="Demir E."/>
            <person name="Dubchak I."/>
            <person name="Gentemann C."/>
            <person name="Eikrem W."/>
            <person name="Gready J.E."/>
            <person name="John U."/>
            <person name="Lanier W."/>
            <person name="Lindquist E.A."/>
            <person name="Lucas S."/>
            <person name="Mayer K.F."/>
            <person name="Moreau H."/>
            <person name="Not F."/>
            <person name="Otillar R."/>
            <person name="Panaud O."/>
            <person name="Pangilinan J."/>
            <person name="Paulsen I."/>
            <person name="Piegu B."/>
            <person name="Poliakov A."/>
            <person name="Robbens S."/>
            <person name="Schmutz J."/>
            <person name="Toulza E."/>
            <person name="Wyss T."/>
            <person name="Zelensky A."/>
            <person name="Zhou K."/>
            <person name="Armbrust E.V."/>
            <person name="Bhattacharya D."/>
            <person name="Goodenough U.W."/>
            <person name="Van de Peer Y."/>
            <person name="Grigoriev I.V."/>
        </authorList>
    </citation>
    <scope>NUCLEOTIDE SEQUENCE [LARGE SCALE GENOMIC DNA]</scope>
    <source>
        <strain evidence="7">RCC299 / NOUM17</strain>
    </source>
</reference>
<dbReference type="SMART" id="SM00369">
    <property type="entry name" value="LRR_TYP"/>
    <property type="match status" value="8"/>
</dbReference>
<dbReference type="GeneID" id="8246440"/>
<dbReference type="InterPro" id="IPR050216">
    <property type="entry name" value="LRR_domain-containing"/>
</dbReference>
<dbReference type="SMART" id="SM00364">
    <property type="entry name" value="LRR_BAC"/>
    <property type="match status" value="10"/>
</dbReference>
<feature type="coiled-coil region" evidence="4">
    <location>
        <begin position="978"/>
        <end position="1017"/>
    </location>
</feature>